<organism evidence="2 3">
    <name type="scientific">Nephila pilipes</name>
    <name type="common">Giant wood spider</name>
    <name type="synonym">Nephila maculata</name>
    <dbReference type="NCBI Taxonomy" id="299642"/>
    <lineage>
        <taxon>Eukaryota</taxon>
        <taxon>Metazoa</taxon>
        <taxon>Ecdysozoa</taxon>
        <taxon>Arthropoda</taxon>
        <taxon>Chelicerata</taxon>
        <taxon>Arachnida</taxon>
        <taxon>Araneae</taxon>
        <taxon>Araneomorphae</taxon>
        <taxon>Entelegynae</taxon>
        <taxon>Araneoidea</taxon>
        <taxon>Nephilidae</taxon>
        <taxon>Nephila</taxon>
    </lineage>
</organism>
<name>A0A8X6QQR9_NEPPI</name>
<dbReference type="EMBL" id="BMAW01131519">
    <property type="protein sequence ID" value="GFU39752.1"/>
    <property type="molecule type" value="Genomic_DNA"/>
</dbReference>
<proteinExistence type="predicted"/>
<sequence>MPSENFLGNYTQHPVRSRSHRISESAGAG</sequence>
<evidence type="ECO:0000256" key="1">
    <source>
        <dbReference type="SAM" id="MobiDB-lite"/>
    </source>
</evidence>
<feature type="non-terminal residue" evidence="2">
    <location>
        <position position="29"/>
    </location>
</feature>
<reference evidence="2" key="1">
    <citation type="submission" date="2020-08" db="EMBL/GenBank/DDBJ databases">
        <title>Multicomponent nature underlies the extraordinary mechanical properties of spider dragline silk.</title>
        <authorList>
            <person name="Kono N."/>
            <person name="Nakamura H."/>
            <person name="Mori M."/>
            <person name="Yoshida Y."/>
            <person name="Ohtoshi R."/>
            <person name="Malay A.D."/>
            <person name="Moran D.A.P."/>
            <person name="Tomita M."/>
            <person name="Numata K."/>
            <person name="Arakawa K."/>
        </authorList>
    </citation>
    <scope>NUCLEOTIDE SEQUENCE</scope>
</reference>
<dbReference type="Proteomes" id="UP000887013">
    <property type="component" value="Unassembled WGS sequence"/>
</dbReference>
<feature type="region of interest" description="Disordered" evidence="1">
    <location>
        <begin position="1"/>
        <end position="29"/>
    </location>
</feature>
<gene>
    <name evidence="2" type="ORF">NPIL_25631</name>
</gene>
<evidence type="ECO:0000313" key="2">
    <source>
        <dbReference type="EMBL" id="GFU39752.1"/>
    </source>
</evidence>
<evidence type="ECO:0000313" key="3">
    <source>
        <dbReference type="Proteomes" id="UP000887013"/>
    </source>
</evidence>
<comment type="caution">
    <text evidence="2">The sequence shown here is derived from an EMBL/GenBank/DDBJ whole genome shotgun (WGS) entry which is preliminary data.</text>
</comment>
<protein>
    <submittedName>
        <fullName evidence="2">Uncharacterized protein</fullName>
    </submittedName>
</protein>
<dbReference type="AlphaFoldDB" id="A0A8X6QQR9"/>
<keyword evidence="3" id="KW-1185">Reference proteome</keyword>
<accession>A0A8X6QQR9</accession>
<feature type="compositionally biased region" description="Polar residues" evidence="1">
    <location>
        <begin position="1"/>
        <end position="14"/>
    </location>
</feature>